<organism evidence="1 2">
    <name type="scientific">Sporofaciens musculi</name>
    <dbReference type="NCBI Taxonomy" id="2681861"/>
    <lineage>
        <taxon>Bacteria</taxon>
        <taxon>Bacillati</taxon>
        <taxon>Bacillota</taxon>
        <taxon>Clostridia</taxon>
        <taxon>Lachnospirales</taxon>
        <taxon>Lachnospiraceae</taxon>
        <taxon>Sporofaciens</taxon>
    </lineage>
</organism>
<dbReference type="AlphaFoldDB" id="A0A7X3MIC9"/>
<comment type="caution">
    <text evidence="1">The sequence shown here is derived from an EMBL/GenBank/DDBJ whole genome shotgun (WGS) entry which is preliminary data.</text>
</comment>
<reference evidence="1 2" key="1">
    <citation type="submission" date="2019-12" db="EMBL/GenBank/DDBJ databases">
        <title>Sporaefaciens musculi gen. nov., sp. nov., a novel bacterium isolated from the caecum of an obese mouse.</title>
        <authorList>
            <person name="Rasmussen T.S."/>
            <person name="Streidl T."/>
            <person name="Hitch T.C.A."/>
            <person name="Wortmann E."/>
            <person name="Deptula P."/>
            <person name="Hansen M."/>
            <person name="Nielsen D.S."/>
            <person name="Clavel T."/>
            <person name="Vogensen F.K."/>
        </authorList>
    </citation>
    <scope>NUCLEOTIDE SEQUENCE [LARGE SCALE GENOMIC DNA]</scope>
    <source>
        <strain evidence="1 2">WCA-9-b2</strain>
    </source>
</reference>
<gene>
    <name evidence="1" type="ORF">GN277_16735</name>
</gene>
<protein>
    <submittedName>
        <fullName evidence="1">Uncharacterized protein</fullName>
    </submittedName>
</protein>
<name>A0A7X3MIC9_9FIRM</name>
<dbReference type="Proteomes" id="UP000460412">
    <property type="component" value="Unassembled WGS sequence"/>
</dbReference>
<sequence length="297" mass="34154">MTYFQFIHAVEGKVKEKVDGNISVYIHSTVKNNGTKRHGLTIAEKGGNIFPTIYLEEYYQQFLAGGSVENIAGDILKMYREVRFKSSFEGEFLRDFKKVKERIVYHLVNRKANEDMLLEAPYDEYLDLAVVYYVLLEVNSYGMASLMIRDEHLKMWNVSKKEVSCEAQRNTGKLLPYEFRAMSALLKELPVKEDGRGEADNKGKDLMYVLSNCIRSYGAAVILYENQLDGIGAYLAENFYVLPSSIHEVIVVPESVSPGREALDFLVVKVNETQVDPEEYLSNHVYYYDRQERRLTA</sequence>
<dbReference type="EMBL" id="WUQX01000001">
    <property type="protein sequence ID" value="MXP76968.1"/>
    <property type="molecule type" value="Genomic_DNA"/>
</dbReference>
<evidence type="ECO:0000313" key="1">
    <source>
        <dbReference type="EMBL" id="MXP76968.1"/>
    </source>
</evidence>
<keyword evidence="2" id="KW-1185">Reference proteome</keyword>
<dbReference type="Pfam" id="PF18941">
    <property type="entry name" value="DUF5688"/>
    <property type="match status" value="1"/>
</dbReference>
<proteinExistence type="predicted"/>
<dbReference type="InterPro" id="IPR043743">
    <property type="entry name" value="DUF5688"/>
</dbReference>
<accession>A0A7X3MIC9</accession>
<evidence type="ECO:0000313" key="2">
    <source>
        <dbReference type="Proteomes" id="UP000460412"/>
    </source>
</evidence>